<comment type="function">
    <text evidence="10 12">Acts in the modification of cell walls via demethylesterification of cell wall pectin.</text>
</comment>
<evidence type="ECO:0000256" key="11">
    <source>
        <dbReference type="PROSITE-ProRule" id="PRU10040"/>
    </source>
</evidence>
<evidence type="ECO:0000313" key="15">
    <source>
        <dbReference type="EMBL" id="KAF9604004.1"/>
    </source>
</evidence>
<dbReference type="InterPro" id="IPR012334">
    <property type="entry name" value="Pectin_lyas_fold"/>
</dbReference>
<comment type="subcellular location">
    <subcellularLocation>
        <location evidence="12">Secreted</location>
        <location evidence="12">Cell wall</location>
    </subcellularLocation>
</comment>
<feature type="domain" description="Pectinesterase inhibitor" evidence="14">
    <location>
        <begin position="59"/>
        <end position="211"/>
    </location>
</feature>
<gene>
    <name evidence="15" type="ORF">IFM89_039358</name>
</gene>
<dbReference type="SMART" id="SM00856">
    <property type="entry name" value="PMEI"/>
    <property type="match status" value="1"/>
</dbReference>
<comment type="pathway">
    <text evidence="1 12">Glycan metabolism; pectin degradation; 2-dehydro-3-deoxy-D-gluconate from pectin: step 1/5.</text>
</comment>
<reference evidence="15 16" key="1">
    <citation type="submission" date="2020-10" db="EMBL/GenBank/DDBJ databases">
        <title>The Coptis chinensis genome and diversification of protoberbering-type alkaloids.</title>
        <authorList>
            <person name="Wang B."/>
            <person name="Shu S."/>
            <person name="Song C."/>
            <person name="Liu Y."/>
        </authorList>
    </citation>
    <scope>NUCLEOTIDE SEQUENCE [LARGE SCALE GENOMIC DNA]</scope>
    <source>
        <strain evidence="15">HL-2020</strain>
        <tissue evidence="15">Leaf</tissue>
    </source>
</reference>
<dbReference type="EMBL" id="JADFTS010000006">
    <property type="protein sequence ID" value="KAF9604004.1"/>
    <property type="molecule type" value="Genomic_DNA"/>
</dbReference>
<dbReference type="Pfam" id="PF01095">
    <property type="entry name" value="Pectinesterase"/>
    <property type="match status" value="1"/>
</dbReference>
<protein>
    <recommendedName>
        <fullName evidence="4 12">Pectinesterase</fullName>
        <ecNumber evidence="4 12">3.1.1.11</ecNumber>
    </recommendedName>
</protein>
<evidence type="ECO:0000259" key="14">
    <source>
        <dbReference type="SMART" id="SM00856"/>
    </source>
</evidence>
<evidence type="ECO:0000256" key="7">
    <source>
        <dbReference type="ARBA" id="ARBA00023157"/>
    </source>
</evidence>
<comment type="catalytic activity">
    <reaction evidence="9 12">
        <text>[(1-&gt;4)-alpha-D-galacturonosyl methyl ester](n) + n H2O = [(1-&gt;4)-alpha-D-galacturonosyl](n) + n methanol + n H(+)</text>
        <dbReference type="Rhea" id="RHEA:22380"/>
        <dbReference type="Rhea" id="RHEA-COMP:14570"/>
        <dbReference type="Rhea" id="RHEA-COMP:14573"/>
        <dbReference type="ChEBI" id="CHEBI:15377"/>
        <dbReference type="ChEBI" id="CHEBI:15378"/>
        <dbReference type="ChEBI" id="CHEBI:17790"/>
        <dbReference type="ChEBI" id="CHEBI:140522"/>
        <dbReference type="ChEBI" id="CHEBI:140523"/>
        <dbReference type="EC" id="3.1.1.11"/>
    </reaction>
</comment>
<dbReference type="PROSITE" id="PS00503">
    <property type="entry name" value="PECTINESTERASE_2"/>
    <property type="match status" value="1"/>
</dbReference>
<evidence type="ECO:0000256" key="2">
    <source>
        <dbReference type="ARBA" id="ARBA00006027"/>
    </source>
</evidence>
<keyword evidence="6 12" id="KW-0063">Aspartyl esterase</keyword>
<dbReference type="SUPFAM" id="SSF51126">
    <property type="entry name" value="Pectin lyase-like"/>
    <property type="match status" value="1"/>
</dbReference>
<keyword evidence="7" id="KW-1015">Disulfide bond</keyword>
<dbReference type="PANTHER" id="PTHR31707">
    <property type="entry name" value="PECTINESTERASE"/>
    <property type="match status" value="1"/>
</dbReference>
<dbReference type="InterPro" id="IPR035513">
    <property type="entry name" value="Invertase/methylesterase_inhib"/>
</dbReference>
<dbReference type="GO" id="GO:0042545">
    <property type="term" value="P:cell wall modification"/>
    <property type="evidence" value="ECO:0007669"/>
    <property type="project" value="UniProtKB-UniRule"/>
</dbReference>
<evidence type="ECO:0000256" key="5">
    <source>
        <dbReference type="ARBA" id="ARBA00022801"/>
    </source>
</evidence>
<comment type="similarity">
    <text evidence="3">In the C-terminal section; belongs to the pectinesterase family.</text>
</comment>
<dbReference type="InterPro" id="IPR000070">
    <property type="entry name" value="Pectinesterase_cat"/>
</dbReference>
<dbReference type="GO" id="GO:0004857">
    <property type="term" value="F:enzyme inhibitor activity"/>
    <property type="evidence" value="ECO:0007669"/>
    <property type="project" value="InterPro"/>
</dbReference>
<dbReference type="FunFam" id="1.20.140.40:FF:000001">
    <property type="entry name" value="Pectinesterase"/>
    <property type="match status" value="1"/>
</dbReference>
<dbReference type="Gene3D" id="1.20.140.40">
    <property type="entry name" value="Invertase/pectin methylesterase inhibitor family protein"/>
    <property type="match status" value="1"/>
</dbReference>
<evidence type="ECO:0000256" key="4">
    <source>
        <dbReference type="ARBA" id="ARBA00013229"/>
    </source>
</evidence>
<evidence type="ECO:0000256" key="10">
    <source>
        <dbReference type="ARBA" id="ARBA00057335"/>
    </source>
</evidence>
<dbReference type="InterPro" id="IPR011050">
    <property type="entry name" value="Pectin_lyase_fold/virulence"/>
</dbReference>
<dbReference type="UniPathway" id="UPA00545">
    <property type="reaction ID" value="UER00823"/>
</dbReference>
<evidence type="ECO:0000256" key="8">
    <source>
        <dbReference type="ARBA" id="ARBA00023180"/>
    </source>
</evidence>
<evidence type="ECO:0000256" key="1">
    <source>
        <dbReference type="ARBA" id="ARBA00005184"/>
    </source>
</evidence>
<evidence type="ECO:0000256" key="13">
    <source>
        <dbReference type="SAM" id="Phobius"/>
    </source>
</evidence>
<comment type="caution">
    <text evidence="15">The sequence shown here is derived from an EMBL/GenBank/DDBJ whole genome shotgun (WGS) entry which is preliminary data.</text>
</comment>
<dbReference type="AlphaFoldDB" id="A0A835HR98"/>
<keyword evidence="12" id="KW-0134">Cell wall</keyword>
<dbReference type="InterPro" id="IPR018040">
    <property type="entry name" value="Pectinesterase_Tyr_AS"/>
</dbReference>
<feature type="transmembrane region" description="Helical" evidence="13">
    <location>
        <begin position="18"/>
        <end position="39"/>
    </location>
</feature>
<dbReference type="GO" id="GO:0045490">
    <property type="term" value="P:pectin catabolic process"/>
    <property type="evidence" value="ECO:0007669"/>
    <property type="project" value="UniProtKB-UniRule"/>
</dbReference>
<keyword evidence="5 12" id="KW-0378">Hydrolase</keyword>
<dbReference type="EC" id="3.1.1.11" evidence="4 12"/>
<keyword evidence="13" id="KW-0472">Membrane</keyword>
<dbReference type="Pfam" id="PF04043">
    <property type="entry name" value="PMEI"/>
    <property type="match status" value="1"/>
</dbReference>
<evidence type="ECO:0000256" key="12">
    <source>
        <dbReference type="RuleBase" id="RU000589"/>
    </source>
</evidence>
<evidence type="ECO:0000256" key="6">
    <source>
        <dbReference type="ARBA" id="ARBA00023085"/>
    </source>
</evidence>
<keyword evidence="12" id="KW-0964">Secreted</keyword>
<proteinExistence type="inferred from homology"/>
<keyword evidence="16" id="KW-1185">Reference proteome</keyword>
<keyword evidence="8" id="KW-0325">Glycoprotein</keyword>
<keyword evidence="13" id="KW-1133">Transmembrane helix</keyword>
<dbReference type="OrthoDB" id="2019149at2759"/>
<organism evidence="15 16">
    <name type="scientific">Coptis chinensis</name>
    <dbReference type="NCBI Taxonomy" id="261450"/>
    <lineage>
        <taxon>Eukaryota</taxon>
        <taxon>Viridiplantae</taxon>
        <taxon>Streptophyta</taxon>
        <taxon>Embryophyta</taxon>
        <taxon>Tracheophyta</taxon>
        <taxon>Spermatophyta</taxon>
        <taxon>Magnoliopsida</taxon>
        <taxon>Ranunculales</taxon>
        <taxon>Ranunculaceae</taxon>
        <taxon>Coptidoideae</taxon>
        <taxon>Coptis</taxon>
    </lineage>
</organism>
<comment type="similarity">
    <text evidence="2">In the N-terminal section; belongs to the PMEI family.</text>
</comment>
<dbReference type="Proteomes" id="UP000631114">
    <property type="component" value="Unassembled WGS sequence"/>
</dbReference>
<dbReference type="SUPFAM" id="SSF101148">
    <property type="entry name" value="Plant invertase/pectin methylesterase inhibitor"/>
    <property type="match status" value="1"/>
</dbReference>
<evidence type="ECO:0000313" key="16">
    <source>
        <dbReference type="Proteomes" id="UP000631114"/>
    </source>
</evidence>
<dbReference type="Gene3D" id="2.160.20.10">
    <property type="entry name" value="Single-stranded right-handed beta-helix, Pectin lyase-like"/>
    <property type="match status" value="1"/>
</dbReference>
<keyword evidence="12" id="KW-0961">Cell wall biogenesis/degradation</keyword>
<accession>A0A835HR98</accession>
<dbReference type="InterPro" id="IPR033131">
    <property type="entry name" value="Pectinesterase_Asp_AS"/>
</dbReference>
<dbReference type="FunFam" id="2.160.20.10:FF:000001">
    <property type="entry name" value="Pectinesterase"/>
    <property type="match status" value="1"/>
</dbReference>
<evidence type="ECO:0000256" key="9">
    <source>
        <dbReference type="ARBA" id="ARBA00047928"/>
    </source>
</evidence>
<dbReference type="NCBIfam" id="TIGR01614">
    <property type="entry name" value="PME_inhib"/>
    <property type="match status" value="1"/>
</dbReference>
<dbReference type="CDD" id="cd15798">
    <property type="entry name" value="PMEI-like_3"/>
    <property type="match status" value="1"/>
</dbReference>
<keyword evidence="13" id="KW-0812">Transmembrane</keyword>
<feature type="active site" evidence="11">
    <location>
        <position position="410"/>
    </location>
</feature>
<sequence>MQGYGHASGDSHKKKKRIAIITVSSLILVAMVVAVAVGVKGTSKASTESAGQPSGDIKASQKAIEAICKPTDYKETCIKSLSGVAGNTSDPKELIKASFTVAMDNIKVALKNSNTMKELEKDKGAKDALRICQELMEFAIDDLKRSFDESGKFDLTHMDKFVDDLKVWLGASLTFQETCLEGFENTTGNAGEAMRKALKSSNELTRNGIAIVDKITSIISSFGFQFKRRLLSETEANVDGFPSWVTPQKRRLLQANVIKANVVVAQDGTGKYKTITEALNEVPNKNAQPFVIHIKQGVYVETVRVLKTMTNVVFIGDGPLKTKVTGKRSFGGGYKTIDTATVAVMGDGFVAKNIGFENSAGAVNHQAVALRVQSDRSVFFNCQMDGYQDTLYVHTYRQFYRDCTVSGTIDFIFGNAQAVLQNCRLVVRKPLDNQLNAVTAQGRNERHETSAIVLQGCSIVADPLYFPVRHTIKTYLGRPWKAYSRTIIMHTQLDDFIQPAGWHEWNGPLYLDTCFYSEYQNKGPGSNLAGRVKWPCIKTITPNEALEFTPAKYFTGDEWIKQAAVPYVPGMMR</sequence>
<dbReference type="InterPro" id="IPR006501">
    <property type="entry name" value="Pectinesterase_inhib_dom"/>
</dbReference>
<name>A0A835HR98_9MAGN</name>
<dbReference type="GO" id="GO:0030599">
    <property type="term" value="F:pectinesterase activity"/>
    <property type="evidence" value="ECO:0007669"/>
    <property type="project" value="UniProtKB-UniRule"/>
</dbReference>
<evidence type="ECO:0000256" key="3">
    <source>
        <dbReference type="ARBA" id="ARBA00007786"/>
    </source>
</evidence>
<dbReference type="PROSITE" id="PS00800">
    <property type="entry name" value="PECTINESTERASE_1"/>
    <property type="match status" value="1"/>
</dbReference>